<accession>J7SCV3</accession>
<keyword evidence="4" id="KW-1185">Reference proteome</keyword>
<organism evidence="3 4">
    <name type="scientific">Fibroporia radiculosa</name>
    <dbReference type="NCBI Taxonomy" id="599839"/>
    <lineage>
        <taxon>Eukaryota</taxon>
        <taxon>Fungi</taxon>
        <taxon>Dikarya</taxon>
        <taxon>Basidiomycota</taxon>
        <taxon>Agaricomycotina</taxon>
        <taxon>Agaricomycetes</taxon>
        <taxon>Polyporales</taxon>
        <taxon>Fibroporiaceae</taxon>
        <taxon>Fibroporia</taxon>
    </lineage>
</organism>
<evidence type="ECO:0000256" key="2">
    <source>
        <dbReference type="SAM" id="Phobius"/>
    </source>
</evidence>
<gene>
    <name evidence="3" type="ORF">FIBRA_09252</name>
</gene>
<keyword evidence="2" id="KW-1133">Transmembrane helix</keyword>
<feature type="transmembrane region" description="Helical" evidence="2">
    <location>
        <begin position="6"/>
        <end position="32"/>
    </location>
</feature>
<protein>
    <submittedName>
        <fullName evidence="3">Uncharacterized protein</fullName>
    </submittedName>
</protein>
<evidence type="ECO:0000256" key="1">
    <source>
        <dbReference type="SAM" id="MobiDB-lite"/>
    </source>
</evidence>
<dbReference type="HOGENOM" id="CLU_104703_0_0_1"/>
<name>J7SCV3_9APHY</name>
<dbReference type="GeneID" id="24101838"/>
<sequence>MASTTLLAVALAFTAFLLALIILIATLAVFYFKETYKIEVILTRQPTTPTVDLTPEWPAGVQSPQWHPPLFSSRSSFAVGSSSSSSSSSLHSPSSSSRRHTPSSSNSTAPPLLPPPPPLTSRPSIVVNHITPLATATLAVVDEQPHLLLLALLGSFLISLLAILALALIVPLTLRITIRHLEKEHHWAYNIATTAQRPLPHINTPLLVIVANRDNNNPSQVYFEYIREHQD</sequence>
<dbReference type="AlphaFoldDB" id="J7SCV3"/>
<dbReference type="RefSeq" id="XP_012176959.1">
    <property type="nucleotide sequence ID" value="XM_012321569.1"/>
</dbReference>
<feature type="region of interest" description="Disordered" evidence="1">
    <location>
        <begin position="85"/>
        <end position="116"/>
    </location>
</feature>
<reference evidence="3 4" key="1">
    <citation type="journal article" date="2012" name="Appl. Environ. Microbiol.">
        <title>Short-read sequencing for genomic analysis of the brown rot fungus Fibroporia radiculosa.</title>
        <authorList>
            <person name="Tang J.D."/>
            <person name="Perkins A.D."/>
            <person name="Sonstegard T.S."/>
            <person name="Schroeder S.G."/>
            <person name="Burgess S.C."/>
            <person name="Diehl S.V."/>
        </authorList>
    </citation>
    <scope>NUCLEOTIDE SEQUENCE [LARGE SCALE GENOMIC DNA]</scope>
    <source>
        <strain evidence="3 4">TFFH 294</strain>
    </source>
</reference>
<keyword evidence="2" id="KW-0472">Membrane</keyword>
<dbReference type="Proteomes" id="UP000006352">
    <property type="component" value="Unassembled WGS sequence"/>
</dbReference>
<feature type="compositionally biased region" description="Low complexity" evidence="1">
    <location>
        <begin position="85"/>
        <end position="110"/>
    </location>
</feature>
<feature type="transmembrane region" description="Helical" evidence="2">
    <location>
        <begin position="147"/>
        <end position="174"/>
    </location>
</feature>
<evidence type="ECO:0000313" key="4">
    <source>
        <dbReference type="Proteomes" id="UP000006352"/>
    </source>
</evidence>
<evidence type="ECO:0000313" key="3">
    <source>
        <dbReference type="EMBL" id="CCM06938.1"/>
    </source>
</evidence>
<dbReference type="EMBL" id="HE797577">
    <property type="protein sequence ID" value="CCM06938.1"/>
    <property type="molecule type" value="Genomic_DNA"/>
</dbReference>
<keyword evidence="2" id="KW-0812">Transmembrane</keyword>
<dbReference type="InParanoid" id="J7SCV3"/>
<proteinExistence type="predicted"/>